<evidence type="ECO:0000256" key="1">
    <source>
        <dbReference type="SAM" id="MobiDB-lite"/>
    </source>
</evidence>
<protein>
    <submittedName>
        <fullName evidence="2">Uncharacterized protein</fullName>
    </submittedName>
</protein>
<keyword evidence="3" id="KW-1185">Reference proteome</keyword>
<dbReference type="EMBL" id="JSUH01000011">
    <property type="protein sequence ID" value="KHD96901.1"/>
    <property type="molecule type" value="Genomic_DNA"/>
</dbReference>
<feature type="region of interest" description="Disordered" evidence="1">
    <location>
        <begin position="473"/>
        <end position="509"/>
    </location>
</feature>
<evidence type="ECO:0000313" key="2">
    <source>
        <dbReference type="EMBL" id="KHD96901.1"/>
    </source>
</evidence>
<dbReference type="Proteomes" id="UP000030466">
    <property type="component" value="Unassembled WGS sequence"/>
</dbReference>
<accession>A0A0A6VQI7</accession>
<dbReference type="AlphaFoldDB" id="A0A0A6VQI7"/>
<name>A0A0A6VQI7_KOCRO</name>
<proteinExistence type="predicted"/>
<comment type="caution">
    <text evidence="2">The sequence shown here is derived from an EMBL/GenBank/DDBJ whole genome shotgun (WGS) entry which is preliminary data.</text>
</comment>
<sequence>MPRGGLTGVLEADVLALDQGRGLDGQQEAAADEVLEKTAVGERQLRELSFGREEPREGVAGDPDDDRVQTGLLQRRGVGDGQIETRAPPLGEHPIHGADLLPRGLEGRGGFGVADSEGGEGVVYRPADLHRSFGPALVAVQRGIVGALFQQIGGAVEYLPDRRRVRGDESRQQFGDRAGVPLVPGQQSHVRGFGGHRAVDRGVDPQRYGPRLVEGGEGGVIQRPGDVSAVEQDLAARADRQGVEAAWGHQLVGRVVEDEDQLLQHVRSGRIGVADTHLEQWADAIVDQGVVDGLAEQDCDGQGPGCDGRRARAGWQIVPVRGDAPVRLLRGLLLDARTADLIRCLSGRRVLFCIRGRLVGGGTTNLIGRGGYREAEALQQQTHGVHGSLGVRRRDRQRFVGADVEGVCQLARVAALQGGDLVVELLPLLDEEAQQEARITEAVPPEGTAVELVLPLHLSNPRLRIPRLRGVARDPGAEGASHGQSGALDRFGRKGFGHGPAPRGVCKSR</sequence>
<organism evidence="2 3">
    <name type="scientific">Kocuria rosea subsp. polaris</name>
    <dbReference type="NCBI Taxonomy" id="136273"/>
    <lineage>
        <taxon>Bacteria</taxon>
        <taxon>Bacillati</taxon>
        <taxon>Actinomycetota</taxon>
        <taxon>Actinomycetes</taxon>
        <taxon>Micrococcales</taxon>
        <taxon>Micrococcaceae</taxon>
        <taxon>Kocuria</taxon>
    </lineage>
</organism>
<evidence type="ECO:0000313" key="3">
    <source>
        <dbReference type="Proteomes" id="UP000030466"/>
    </source>
</evidence>
<reference evidence="2 3" key="1">
    <citation type="journal article" date="2003" name="Int. J. Syst. Evol. Microbiol.">
        <title>Kocuria polaris sp. nov., an orange-pigmented psychrophilic bacterium isolated from an Antarctic cyanobacterial mat sample.</title>
        <authorList>
            <person name="Reddy G.S."/>
            <person name="Prakash J.S."/>
            <person name="Prabahar V."/>
            <person name="Matsumoto G.I."/>
            <person name="Stackebrandt E."/>
            <person name="Shivaji S."/>
        </authorList>
    </citation>
    <scope>NUCLEOTIDE SEQUENCE [LARGE SCALE GENOMIC DNA]</scope>
    <source>
        <strain evidence="2 3">CMS 76or</strain>
    </source>
</reference>
<gene>
    <name evidence="2" type="ORF">GY22_12240</name>
</gene>
<feature type="compositionally biased region" description="Basic and acidic residues" evidence="1">
    <location>
        <begin position="48"/>
        <end position="59"/>
    </location>
</feature>
<feature type="region of interest" description="Disordered" evidence="1">
    <location>
        <begin position="48"/>
        <end position="102"/>
    </location>
</feature>